<dbReference type="AlphaFoldDB" id="A0A4R7D3J0"/>
<evidence type="ECO:0000313" key="1">
    <source>
        <dbReference type="EMBL" id="TDS14164.1"/>
    </source>
</evidence>
<accession>A0A4R7D3J0</accession>
<dbReference type="OrthoDB" id="943345at2"/>
<proteinExistence type="predicted"/>
<sequence>MDIQKSIFFFVITSLTTLSIYSQNNDVSYLEFMFGRSTHGSADIPGYHYGINYGQELANKLYWQLGFEGTLNDTPDYFLTYEDSQGNEYDGSLHTVTAGYQLVLGFRYNFIELNRHQFGTSVLSMFRYQATSLSDFYITLYPAATNLPIPVRDITRLESGRTFAFGGSLRLHYSYEIANSYYVGVLGAFQTDTTGDTVPHYSLKIGRNF</sequence>
<reference evidence="1 2" key="1">
    <citation type="submission" date="2019-03" db="EMBL/GenBank/DDBJ databases">
        <title>Genomic Encyclopedia of Type Strains, Phase III (KMG-III): the genomes of soil and plant-associated and newly described type strains.</title>
        <authorList>
            <person name="Whitman W."/>
        </authorList>
    </citation>
    <scope>NUCLEOTIDE SEQUENCE [LARGE SCALE GENOMIC DNA]</scope>
    <source>
        <strain evidence="1 2">CECT 8455</strain>
    </source>
</reference>
<dbReference type="RefSeq" id="WP_133673207.1">
    <property type="nucleotide sequence ID" value="NZ_SNZW01000015.1"/>
</dbReference>
<gene>
    <name evidence="1" type="ORF">DFQ03_2235</name>
</gene>
<dbReference type="EMBL" id="SNZW01000015">
    <property type="protein sequence ID" value="TDS14164.1"/>
    <property type="molecule type" value="Genomic_DNA"/>
</dbReference>
<keyword evidence="2" id="KW-1185">Reference proteome</keyword>
<dbReference type="Proteomes" id="UP000295274">
    <property type="component" value="Unassembled WGS sequence"/>
</dbReference>
<evidence type="ECO:0000313" key="2">
    <source>
        <dbReference type="Proteomes" id="UP000295274"/>
    </source>
</evidence>
<comment type="caution">
    <text evidence="1">The sequence shown here is derived from an EMBL/GenBank/DDBJ whole genome shotgun (WGS) entry which is preliminary data.</text>
</comment>
<name>A0A4R7D3J0_9FLAO</name>
<organism evidence="1 2">
    <name type="scientific">Maribacter caenipelagi</name>
    <dbReference type="NCBI Taxonomy" id="1447781"/>
    <lineage>
        <taxon>Bacteria</taxon>
        <taxon>Pseudomonadati</taxon>
        <taxon>Bacteroidota</taxon>
        <taxon>Flavobacteriia</taxon>
        <taxon>Flavobacteriales</taxon>
        <taxon>Flavobacteriaceae</taxon>
        <taxon>Maribacter</taxon>
    </lineage>
</organism>
<evidence type="ECO:0008006" key="3">
    <source>
        <dbReference type="Google" id="ProtNLM"/>
    </source>
</evidence>
<protein>
    <recommendedName>
        <fullName evidence="3">Outer membrane protein with beta-barrel domain</fullName>
    </recommendedName>
</protein>